<dbReference type="PANTHER" id="PTHR48449:SF1">
    <property type="entry name" value="DUF1985 DOMAIN-CONTAINING PROTEIN"/>
    <property type="match status" value="1"/>
</dbReference>
<dbReference type="GO" id="GO:0008234">
    <property type="term" value="F:cysteine-type peptidase activity"/>
    <property type="evidence" value="ECO:0007669"/>
    <property type="project" value="InterPro"/>
</dbReference>
<evidence type="ECO:0000256" key="2">
    <source>
        <dbReference type="ARBA" id="ARBA00022801"/>
    </source>
</evidence>
<keyword evidence="1 7" id="KW-0645">Protease</keyword>
<protein>
    <submittedName>
        <fullName evidence="7">Ulp1 protease family C-terminal catalytic domain</fullName>
    </submittedName>
</protein>
<dbReference type="Pfam" id="PF09331">
    <property type="entry name" value="DUF1985"/>
    <property type="match status" value="1"/>
</dbReference>
<feature type="region of interest" description="Disordered" evidence="4">
    <location>
        <begin position="1143"/>
        <end position="1193"/>
    </location>
</feature>
<organism evidence="7 8">
    <name type="scientific">Arabidopsis thaliana x Arabidopsis arenosa</name>
    <dbReference type="NCBI Taxonomy" id="1240361"/>
    <lineage>
        <taxon>Eukaryota</taxon>
        <taxon>Viridiplantae</taxon>
        <taxon>Streptophyta</taxon>
        <taxon>Embryophyta</taxon>
        <taxon>Tracheophyta</taxon>
        <taxon>Spermatophyta</taxon>
        <taxon>Magnoliopsida</taxon>
        <taxon>eudicotyledons</taxon>
        <taxon>Gunneridae</taxon>
        <taxon>Pentapetalae</taxon>
        <taxon>rosids</taxon>
        <taxon>malvids</taxon>
        <taxon>Brassicales</taxon>
        <taxon>Brassicaceae</taxon>
        <taxon>Camelineae</taxon>
        <taxon>Arabidopsis</taxon>
    </lineage>
</organism>
<dbReference type="Pfam" id="PF02902">
    <property type="entry name" value="Peptidase_C48"/>
    <property type="match status" value="1"/>
</dbReference>
<keyword evidence="3" id="KW-0175">Coiled coil</keyword>
<reference evidence="7 8" key="1">
    <citation type="submission" date="2020-12" db="EMBL/GenBank/DDBJ databases">
        <title>Concerted genomic and epigenomic changes stabilize Arabidopsis allopolyploids.</title>
        <authorList>
            <person name="Chen Z."/>
        </authorList>
    </citation>
    <scope>NUCLEOTIDE SEQUENCE [LARGE SCALE GENOMIC DNA]</scope>
    <source>
        <strain evidence="7">Allo738</strain>
        <tissue evidence="7">Leaf</tissue>
    </source>
</reference>
<evidence type="ECO:0000256" key="4">
    <source>
        <dbReference type="SAM" id="MobiDB-lite"/>
    </source>
</evidence>
<evidence type="ECO:0000256" key="5">
    <source>
        <dbReference type="SAM" id="Phobius"/>
    </source>
</evidence>
<feature type="domain" description="Ubiquitin-like protease family profile" evidence="6">
    <location>
        <begin position="1264"/>
        <end position="1426"/>
    </location>
</feature>
<evidence type="ECO:0000256" key="3">
    <source>
        <dbReference type="SAM" id="Coils"/>
    </source>
</evidence>
<feature type="region of interest" description="Disordered" evidence="4">
    <location>
        <begin position="1"/>
        <end position="20"/>
    </location>
</feature>
<keyword evidence="8" id="KW-1185">Reference proteome</keyword>
<evidence type="ECO:0000259" key="6">
    <source>
        <dbReference type="PROSITE" id="PS50600"/>
    </source>
</evidence>
<keyword evidence="5" id="KW-0472">Membrane</keyword>
<feature type="coiled-coil region" evidence="3">
    <location>
        <begin position="793"/>
        <end position="820"/>
    </location>
</feature>
<feature type="region of interest" description="Disordered" evidence="4">
    <location>
        <begin position="732"/>
        <end position="781"/>
    </location>
</feature>
<dbReference type="EMBL" id="JAEFBK010000001">
    <property type="protein sequence ID" value="KAG7648396.1"/>
    <property type="molecule type" value="Genomic_DNA"/>
</dbReference>
<proteinExistence type="predicted"/>
<feature type="region of interest" description="Disordered" evidence="4">
    <location>
        <begin position="1030"/>
        <end position="1074"/>
    </location>
</feature>
<feature type="compositionally biased region" description="Basic and acidic residues" evidence="4">
    <location>
        <begin position="827"/>
        <end position="844"/>
    </location>
</feature>
<feature type="compositionally biased region" description="Basic and acidic residues" evidence="4">
    <location>
        <begin position="763"/>
        <end position="773"/>
    </location>
</feature>
<gene>
    <name evidence="7" type="ORF">ISN45_At01g033620</name>
</gene>
<dbReference type="InterPro" id="IPR003653">
    <property type="entry name" value="Peptidase_C48_C"/>
</dbReference>
<dbReference type="GO" id="GO:0006508">
    <property type="term" value="P:proteolysis"/>
    <property type="evidence" value="ECO:0007669"/>
    <property type="project" value="UniProtKB-KW"/>
</dbReference>
<dbReference type="InterPro" id="IPR015410">
    <property type="entry name" value="DUF1985"/>
</dbReference>
<comment type="caution">
    <text evidence="7">The sequence shown here is derived from an EMBL/GenBank/DDBJ whole genome shotgun (WGS) entry which is preliminary data.</text>
</comment>
<evidence type="ECO:0000256" key="1">
    <source>
        <dbReference type="ARBA" id="ARBA00022670"/>
    </source>
</evidence>
<dbReference type="PANTHER" id="PTHR48449">
    <property type="entry name" value="DUF1985 DOMAIN-CONTAINING PROTEIN"/>
    <property type="match status" value="1"/>
</dbReference>
<dbReference type="Proteomes" id="UP000694240">
    <property type="component" value="Chromosome 1"/>
</dbReference>
<feature type="compositionally biased region" description="Basic and acidic residues" evidence="4">
    <location>
        <begin position="1156"/>
        <end position="1167"/>
    </location>
</feature>
<evidence type="ECO:0000313" key="7">
    <source>
        <dbReference type="EMBL" id="KAG7648396.1"/>
    </source>
</evidence>
<feature type="transmembrane region" description="Helical" evidence="5">
    <location>
        <begin position="323"/>
        <end position="347"/>
    </location>
</feature>
<keyword evidence="2" id="KW-0378">Hydrolase</keyword>
<feature type="compositionally biased region" description="Acidic residues" evidence="4">
    <location>
        <begin position="1059"/>
        <end position="1068"/>
    </location>
</feature>
<sequence length="2094" mass="234581">MPAHSRSGSTPPPPEVLTYRPCCPTKAPPPHASASAYSLAKPMATPEETLIWLESSGPTTSFLKPICKASFKAHLASVHNLIAGPTPLKSQARPNCLIPLTRKFPRHRHFPCLARFDLNSHLSVLGNILCRFISTIDRGRHLEHNAPLLLVWYNVYSGTMPFKPYWLIILEFSRVKKHDIMIPSLRSGDYRCFFNPYTPKRLQLSHQVCYLILSRTHDYASFCAEFILGLKGLWCKSCISLRGISALPSSLVGKTVSWPFVFSKWLSKTIETEELSSKSQTLLKMTIVKLPESFAEVSSTHHALACDMLRCSFYLRVLMDPSFMFNAFSLFLATFGLCLCLICFMYPTCESLSSSFMNEKRRQEKTLKESEGSPSVAPTEDLTVEELPPRLFAKDRYPSETKMNAYSKPEYISDIAKVLKGKPEMQFLLDSPFGKLFKIPKNKASFNAKLVLGLICRQLVTKKVNEMWIVFGGHPIRFGLREFSILTGLECGKYPKKKDVDDVISVKPECESVWKTLFDERFGETVPTIADLVSWLQEEESMEGWKQLALSLIILVDGVVAAHSNPNRPTSKTVEMTKNLEFFCKYPWGRVSFTRTLGRIANFQTPYDAHKLIRGILVGSYALHGFPLALQLLAFETIPSIAKLGPDDVPNRTFAERSIHRLASLRAIRTSRILECEAADEVEVNYIVKPVDNVCPPSLSWDDEVDDPRVDYIEALLIDGHQWQEDEWVGGYARVPKQSRPPQLEDTDVKRKRNAPGPSPKEPAMKKQKSEMDCDKEETAEDCFGEPVPERFIVEMRRSLKELEDQMYQMHEDMKDFVRDQIRAALDPKGKRPEQTIPSHDSREPPTSMDKAPVTAKKPSRRMSTKGSTGTRKSSRLTRVSHDVDTPAVSVGCNSKEEDLDVPGDGANNESDFTANDGLNSSAAEEEILDTGFLIVPYAGSTQSHLDRGNVVVGKTVFLGSMSGTVFVTQEERPVEEATVDTEMEEVPSNVSARVSEVHLLDNGPKDVAEPGLVGTHTGADEIADADIEMVDNPSGLPSTSAQEEARDASASTEANGSESEETYEPSDGDTAHVPATSVEAAGESKLVTVMEVEIPEKTHSDPPSSFQVVNNVIRELDTKAVGDLAAATDLEVVMEEPCIVEGSVETEDPNPGSDEADKTDIPKNNDESDNAAAVEAKEEKKSSPKVPKKVKKQLVYEQDDAHPHGFKAKTVLVPDVPAQQIEVVIRAGNVSYNPLDMVDPSKVEEFSNIIKGPSVIHTLFGFRKVPNDFFSNLLTPGEWVETTHLEMMAMLMWHKNGEQMIANRCIVLDMMLTHLLTKRWMKDVDVVYAPMNWKSEHWVALGINLNERLITVYDALISHTRESAVKARMTPICEMMPYLVRAMCQDVLISPYSVEPFEYVRCPTVAQNPTTGDCGPYTMKFLELLAFGHPFSDLTTIREADMVFYRQKYSIDIYEHGKREAVVVIKVKKLLKTSDYLISNMVNPTLPDDLLSKIAKNLADQCWSDLGPLVRAGTRGRDIVYRPDVLKDANILTLCDSPDDFQAGGGHNPSGSADEGRHRTFFLRCFAANNPTAVYYEGIRVLTHERNINGAIRLLQRHAPVRANATLACAIVFICAGYDYMGGLFLQLFTRNHYPLDSVATRVLGDEFIEEIKKFDPPYSNTYGPTFSYPTSHGISMPPCALYCYMIAKKMADKCWWYLGPMLKSGPRGRDIVYRPDVLKNANIFSMCDDPDDFYAAGHDPNDINSEGRYRPFFKRCLQAGNPTAIYHEGLRLVTHESDIQGAILHLERIAPRNAAATLACAILYICAGNAHMGGVYLRLFGSNHYALESEEARDICEEVLEDIKKYGNTLKYTYANSFSFPECVDVSTPECAETSTQPSVRERNEYFVDVHGAIMRGIQLPNPISILVNYLPVSQTPIETLRNLVYSCDINTLAIDEFMTWPSLLQPGSPFRPYFELLVERGSIPAVYLEGVRQASNFVTVAQGLSVMTTVALSDPFACFATGLFLTCTGNHLDFLPISEKFWEMTPTLEAGHAVAEMVMYHISQLHTENARRWERSWRFVHPPSCVGQCTFHHGCRVCFFYWYAREMAIFY</sequence>
<keyword evidence="5" id="KW-0812">Transmembrane</keyword>
<feature type="region of interest" description="Disordered" evidence="4">
    <location>
        <begin position="827"/>
        <end position="908"/>
    </location>
</feature>
<evidence type="ECO:0000313" key="8">
    <source>
        <dbReference type="Proteomes" id="UP000694240"/>
    </source>
</evidence>
<accession>A0A8T2GM58</accession>
<keyword evidence="5" id="KW-1133">Transmembrane helix</keyword>
<name>A0A8T2GM58_9BRAS</name>
<dbReference type="PROSITE" id="PS50600">
    <property type="entry name" value="ULP_PROTEASE"/>
    <property type="match status" value="1"/>
</dbReference>